<sequence length="156" mass="16806">MLLCLLLSSFVTVLSSTALRQSAAGVAEIAYKCHAYTTNMSVFSQSEAEAGPQVLITKMLRPSCLADNLESLSLLLSNTWEPTAVAGRERAAGHQLPNPELDAKPLQAENSKNPETQNAVSPIRVTKHVKKQPCLQDTKVDQGTDKASCLSDRGKL</sequence>
<feature type="signal peptide" evidence="2">
    <location>
        <begin position="1"/>
        <end position="16"/>
    </location>
</feature>
<evidence type="ECO:0000313" key="4">
    <source>
        <dbReference type="Proteomes" id="UP001145742"/>
    </source>
</evidence>
<reference evidence="3" key="1">
    <citation type="submission" date="2019-10" db="EMBL/GenBank/DDBJ databases">
        <authorList>
            <person name="Soares A.E.R."/>
            <person name="Aleixo A."/>
            <person name="Schneider P."/>
            <person name="Miyaki C.Y."/>
            <person name="Schneider M.P."/>
            <person name="Mello C."/>
            <person name="Vasconcelos A.T.R."/>
        </authorList>
    </citation>
    <scope>NUCLEOTIDE SEQUENCE</scope>
    <source>
        <tissue evidence="3">Muscle</tissue>
    </source>
</reference>
<organism evidence="3 4">
    <name type="scientific">Willisornis vidua</name>
    <name type="common">Xingu scale-backed antbird</name>
    <dbReference type="NCBI Taxonomy" id="1566151"/>
    <lineage>
        <taxon>Eukaryota</taxon>
        <taxon>Metazoa</taxon>
        <taxon>Chordata</taxon>
        <taxon>Craniata</taxon>
        <taxon>Vertebrata</taxon>
        <taxon>Euteleostomi</taxon>
        <taxon>Archelosauria</taxon>
        <taxon>Archosauria</taxon>
        <taxon>Dinosauria</taxon>
        <taxon>Saurischia</taxon>
        <taxon>Theropoda</taxon>
        <taxon>Coelurosauria</taxon>
        <taxon>Aves</taxon>
        <taxon>Neognathae</taxon>
        <taxon>Neoaves</taxon>
        <taxon>Telluraves</taxon>
        <taxon>Australaves</taxon>
        <taxon>Passeriformes</taxon>
        <taxon>Thamnophilidae</taxon>
        <taxon>Willisornis</taxon>
    </lineage>
</organism>
<dbReference type="EMBL" id="WHWB01034587">
    <property type="protein sequence ID" value="KAJ7407689.1"/>
    <property type="molecule type" value="Genomic_DNA"/>
</dbReference>
<name>A0ABQ9CUA7_9PASS</name>
<feature type="region of interest" description="Disordered" evidence="1">
    <location>
        <begin position="86"/>
        <end position="156"/>
    </location>
</feature>
<dbReference type="Proteomes" id="UP001145742">
    <property type="component" value="Unassembled WGS sequence"/>
</dbReference>
<evidence type="ECO:0000313" key="3">
    <source>
        <dbReference type="EMBL" id="KAJ7407689.1"/>
    </source>
</evidence>
<feature type="compositionally biased region" description="Polar residues" evidence="1">
    <location>
        <begin position="108"/>
        <end position="120"/>
    </location>
</feature>
<feature type="chain" id="PRO_5046693365" evidence="2">
    <location>
        <begin position="17"/>
        <end position="156"/>
    </location>
</feature>
<evidence type="ECO:0000256" key="1">
    <source>
        <dbReference type="SAM" id="MobiDB-lite"/>
    </source>
</evidence>
<proteinExistence type="predicted"/>
<evidence type="ECO:0000256" key="2">
    <source>
        <dbReference type="SAM" id="SignalP"/>
    </source>
</evidence>
<protein>
    <submittedName>
        <fullName evidence="3">Uncharacterized protein</fullName>
    </submittedName>
</protein>
<gene>
    <name evidence="3" type="ORF">WISP_125260</name>
</gene>
<accession>A0ABQ9CUA7</accession>
<keyword evidence="2" id="KW-0732">Signal</keyword>
<keyword evidence="4" id="KW-1185">Reference proteome</keyword>
<comment type="caution">
    <text evidence="3">The sequence shown here is derived from an EMBL/GenBank/DDBJ whole genome shotgun (WGS) entry which is preliminary data.</text>
</comment>